<keyword evidence="3" id="KW-1185">Reference proteome</keyword>
<keyword evidence="1" id="KW-0812">Transmembrane</keyword>
<evidence type="ECO:0000313" key="3">
    <source>
        <dbReference type="Proteomes" id="UP000092445"/>
    </source>
</evidence>
<reference evidence="3" key="1">
    <citation type="submission" date="2014-03" db="EMBL/GenBank/DDBJ databases">
        <authorList>
            <person name="Aksoy S."/>
            <person name="Warren W."/>
            <person name="Wilson R.K."/>
        </authorList>
    </citation>
    <scope>NUCLEOTIDE SEQUENCE [LARGE SCALE GENOMIC DNA]</scope>
    <source>
        <strain evidence="3">IAEA</strain>
    </source>
</reference>
<evidence type="ECO:0000256" key="1">
    <source>
        <dbReference type="SAM" id="Phobius"/>
    </source>
</evidence>
<dbReference type="AlphaFoldDB" id="A0A1A9ZVH9"/>
<name>A0A1A9ZVH9_GLOPL</name>
<accession>A0A1A9ZVH9</accession>
<sequence length="110" mass="12942">MNESNTRHYYHLKPQNAKSKKEGKPALLQTSEAYQLSSLPSTQPISRITESKRLNVPFILITGFSVALNLIWLHLLMFYFSCLYKYRNNLPLVYYIEAYDLKKLLLQAWL</sequence>
<dbReference type="EnsemblMetazoa" id="GPAI026328-RA">
    <property type="protein sequence ID" value="GPAI026328-PA"/>
    <property type="gene ID" value="GPAI026328"/>
</dbReference>
<proteinExistence type="predicted"/>
<keyword evidence="1" id="KW-1133">Transmembrane helix</keyword>
<feature type="transmembrane region" description="Helical" evidence="1">
    <location>
        <begin position="58"/>
        <end position="80"/>
    </location>
</feature>
<protein>
    <submittedName>
        <fullName evidence="2">Uncharacterized protein</fullName>
    </submittedName>
</protein>
<keyword evidence="1" id="KW-0472">Membrane</keyword>
<organism evidence="2 3">
    <name type="scientific">Glossina pallidipes</name>
    <name type="common">Tsetse fly</name>
    <dbReference type="NCBI Taxonomy" id="7398"/>
    <lineage>
        <taxon>Eukaryota</taxon>
        <taxon>Metazoa</taxon>
        <taxon>Ecdysozoa</taxon>
        <taxon>Arthropoda</taxon>
        <taxon>Hexapoda</taxon>
        <taxon>Insecta</taxon>
        <taxon>Pterygota</taxon>
        <taxon>Neoptera</taxon>
        <taxon>Endopterygota</taxon>
        <taxon>Diptera</taxon>
        <taxon>Brachycera</taxon>
        <taxon>Muscomorpha</taxon>
        <taxon>Hippoboscoidea</taxon>
        <taxon>Glossinidae</taxon>
        <taxon>Glossina</taxon>
    </lineage>
</organism>
<dbReference type="Proteomes" id="UP000092445">
    <property type="component" value="Unassembled WGS sequence"/>
</dbReference>
<evidence type="ECO:0000313" key="2">
    <source>
        <dbReference type="EnsemblMetazoa" id="GPAI026328-PA"/>
    </source>
</evidence>
<dbReference type="VEuPathDB" id="VectorBase:GPAI026328"/>
<reference evidence="2" key="2">
    <citation type="submission" date="2020-05" db="UniProtKB">
        <authorList>
            <consortium name="EnsemblMetazoa"/>
        </authorList>
    </citation>
    <scope>IDENTIFICATION</scope>
    <source>
        <strain evidence="2">IAEA</strain>
    </source>
</reference>